<evidence type="ECO:0000313" key="3">
    <source>
        <dbReference type="EMBL" id="PWF99490.1"/>
    </source>
</evidence>
<name>A0A2V1MWM5_9LACO</name>
<accession>A0A2V1MWM5</accession>
<comment type="caution">
    <text evidence="3">The sequence shown here is derived from an EMBL/GenBank/DDBJ whole genome shotgun (WGS) entry which is preliminary data.</text>
</comment>
<gene>
    <name evidence="3" type="ORF">DCM90_08565</name>
</gene>
<evidence type="ECO:0000313" key="4">
    <source>
        <dbReference type="Proteomes" id="UP000245080"/>
    </source>
</evidence>
<evidence type="ECO:0000256" key="2">
    <source>
        <dbReference type="ARBA" id="ARBA00039575"/>
    </source>
</evidence>
<organism evidence="3 4">
    <name type="scientific">Levilactobacillus bambusae</name>
    <dbReference type="NCBI Taxonomy" id="2024736"/>
    <lineage>
        <taxon>Bacteria</taxon>
        <taxon>Bacillati</taxon>
        <taxon>Bacillota</taxon>
        <taxon>Bacilli</taxon>
        <taxon>Lactobacillales</taxon>
        <taxon>Lactobacillaceae</taxon>
        <taxon>Levilactobacillus</taxon>
    </lineage>
</organism>
<dbReference type="Pfam" id="PF03780">
    <property type="entry name" value="Asp23"/>
    <property type="match status" value="1"/>
</dbReference>
<dbReference type="Proteomes" id="UP000245080">
    <property type="component" value="Unassembled WGS sequence"/>
</dbReference>
<keyword evidence="4" id="KW-1185">Reference proteome</keyword>
<dbReference type="AlphaFoldDB" id="A0A2V1MWM5"/>
<dbReference type="PANTHER" id="PTHR34297:SF3">
    <property type="entry name" value="ALKALINE SHOCK PROTEIN 23"/>
    <property type="match status" value="1"/>
</dbReference>
<dbReference type="PANTHER" id="PTHR34297">
    <property type="entry name" value="HYPOTHETICAL CYTOSOLIC PROTEIN-RELATED"/>
    <property type="match status" value="1"/>
</dbReference>
<evidence type="ECO:0000256" key="1">
    <source>
        <dbReference type="ARBA" id="ARBA00005721"/>
    </source>
</evidence>
<dbReference type="InterPro" id="IPR005531">
    <property type="entry name" value="Asp23"/>
</dbReference>
<dbReference type="EMBL" id="QCXQ01000006">
    <property type="protein sequence ID" value="PWF99490.1"/>
    <property type="molecule type" value="Genomic_DNA"/>
</dbReference>
<dbReference type="OrthoDB" id="9808942at2"/>
<protein>
    <recommendedName>
        <fullName evidence="2">Stress response regulator gls24 homolog</fullName>
    </recommendedName>
</protein>
<sequence>MPDPMKTKLTYDDGVIEKIAGLAARNVDGVLSLDGGLLSGLTDRFRSESDPTQGIAAEVGEHQVALDMKATVEYGKDIRHIFDEICQRVNRDISQYTGLEVVELNLSINDVMSKREWQAQNSGKPNSNQSTEQVN</sequence>
<reference evidence="3 4" key="1">
    <citation type="journal article" date="2018" name="Int. J. Syst. Evol. Microbiol.">
        <title>Lactobacillus bambusae sp. nov., isolated from a traditional fermented Ma-bamboo shoots of Taiwan.</title>
        <authorList>
            <person name="Wang L.-T."/>
        </authorList>
    </citation>
    <scope>NUCLEOTIDE SEQUENCE [LARGE SCALE GENOMIC DNA]</scope>
    <source>
        <strain evidence="3 4">BS-W1</strain>
    </source>
</reference>
<comment type="similarity">
    <text evidence="1">Belongs to the asp23 family.</text>
</comment>
<proteinExistence type="inferred from homology"/>